<proteinExistence type="predicted"/>
<gene>
    <name evidence="2" type="ORF">A5707_19025</name>
</gene>
<protein>
    <submittedName>
        <fullName evidence="2">Uncharacterized protein</fullName>
    </submittedName>
</protein>
<dbReference type="EMBL" id="LZKJ01000085">
    <property type="protein sequence ID" value="OBI47567.1"/>
    <property type="molecule type" value="Genomic_DNA"/>
</dbReference>
<dbReference type="Proteomes" id="UP000093592">
    <property type="component" value="Unassembled WGS sequence"/>
</dbReference>
<name>A0A1A2ZDM6_9MYCO</name>
<feature type="transmembrane region" description="Helical" evidence="1">
    <location>
        <begin position="84"/>
        <end position="104"/>
    </location>
</feature>
<keyword evidence="1" id="KW-0812">Transmembrane</keyword>
<feature type="transmembrane region" description="Helical" evidence="1">
    <location>
        <begin position="52"/>
        <end position="72"/>
    </location>
</feature>
<dbReference type="RefSeq" id="WP_065014138.1">
    <property type="nucleotide sequence ID" value="NZ_LZKJ01000085.1"/>
</dbReference>
<evidence type="ECO:0000256" key="1">
    <source>
        <dbReference type="SAM" id="Phobius"/>
    </source>
</evidence>
<sequence length="134" mass="14662">MTREIISSSRNQTDDGRWRSIFADLAFWSLAGAIVAALSGPLGDWWSVPHPALLAGGLSFLVGGVGLLFWLNRMRPIPRRLVRGFGVFNLIFAPVVWVTAWYGWLPLSESGNWALVAAGVIAIVLGGWQLNTSR</sequence>
<feature type="transmembrane region" description="Helical" evidence="1">
    <location>
        <begin position="110"/>
        <end position="130"/>
    </location>
</feature>
<reference evidence="3" key="1">
    <citation type="submission" date="2016-06" db="EMBL/GenBank/DDBJ databases">
        <authorList>
            <person name="Sutton G."/>
            <person name="Brinkac L."/>
            <person name="Sanka R."/>
            <person name="Adams M."/>
            <person name="Lau E."/>
            <person name="Sam S."/>
            <person name="Sreng N."/>
            <person name="Him V."/>
            <person name="Kerleguer A."/>
            <person name="Cheng S."/>
        </authorList>
    </citation>
    <scope>NUCLEOTIDE SEQUENCE [LARGE SCALE GENOMIC DNA]</scope>
    <source>
        <strain evidence="3">E861</strain>
    </source>
</reference>
<evidence type="ECO:0000313" key="3">
    <source>
        <dbReference type="Proteomes" id="UP000093592"/>
    </source>
</evidence>
<comment type="caution">
    <text evidence="2">The sequence shown here is derived from an EMBL/GenBank/DDBJ whole genome shotgun (WGS) entry which is preliminary data.</text>
</comment>
<dbReference type="OrthoDB" id="4736934at2"/>
<feature type="transmembrane region" description="Helical" evidence="1">
    <location>
        <begin position="21"/>
        <end position="40"/>
    </location>
</feature>
<keyword evidence="1" id="KW-1133">Transmembrane helix</keyword>
<accession>A0A1A2ZDM6</accession>
<organism evidence="2 3">
    <name type="scientific">Mycobacterium kyorinense</name>
    <dbReference type="NCBI Taxonomy" id="487514"/>
    <lineage>
        <taxon>Bacteria</taxon>
        <taxon>Bacillati</taxon>
        <taxon>Actinomycetota</taxon>
        <taxon>Actinomycetes</taxon>
        <taxon>Mycobacteriales</taxon>
        <taxon>Mycobacteriaceae</taxon>
        <taxon>Mycobacterium</taxon>
    </lineage>
</organism>
<dbReference type="AlphaFoldDB" id="A0A1A2ZDM6"/>
<evidence type="ECO:0000313" key="2">
    <source>
        <dbReference type="EMBL" id="OBI47567.1"/>
    </source>
</evidence>
<keyword evidence="1" id="KW-0472">Membrane</keyword>